<keyword evidence="6 7" id="KW-0472">Membrane</keyword>
<accession>A0ABU2SFW3</accession>
<evidence type="ECO:0000256" key="6">
    <source>
        <dbReference type="ARBA" id="ARBA00023136"/>
    </source>
</evidence>
<evidence type="ECO:0000256" key="2">
    <source>
        <dbReference type="ARBA" id="ARBA00006228"/>
    </source>
</evidence>
<evidence type="ECO:0000256" key="1">
    <source>
        <dbReference type="ARBA" id="ARBA00004651"/>
    </source>
</evidence>
<keyword evidence="9" id="KW-1185">Reference proteome</keyword>
<keyword evidence="3" id="KW-1003">Cell membrane</keyword>
<evidence type="ECO:0000313" key="8">
    <source>
        <dbReference type="EMBL" id="MDT0446975.1"/>
    </source>
</evidence>
<evidence type="ECO:0000256" key="5">
    <source>
        <dbReference type="ARBA" id="ARBA00022989"/>
    </source>
</evidence>
<keyword evidence="4 7" id="KW-0812">Transmembrane</keyword>
<dbReference type="Pfam" id="PF01899">
    <property type="entry name" value="MNHE"/>
    <property type="match status" value="1"/>
</dbReference>
<evidence type="ECO:0000313" key="9">
    <source>
        <dbReference type="Proteomes" id="UP001183615"/>
    </source>
</evidence>
<gene>
    <name evidence="8" type="ORF">RM779_30935</name>
</gene>
<feature type="transmembrane region" description="Helical" evidence="7">
    <location>
        <begin position="101"/>
        <end position="120"/>
    </location>
</feature>
<dbReference type="NCBIfam" id="NF006521">
    <property type="entry name" value="PRK08965.1-5"/>
    <property type="match status" value="1"/>
</dbReference>
<name>A0ABU2SFW3_9ACTN</name>
<dbReference type="PANTHER" id="PTHR34584:SF1">
    <property type="entry name" value="NA(+)_H(+) ANTIPORTER SUBUNIT E1"/>
    <property type="match status" value="1"/>
</dbReference>
<comment type="subcellular location">
    <subcellularLocation>
        <location evidence="1">Cell membrane</location>
        <topology evidence="1">Multi-pass membrane protein</topology>
    </subcellularLocation>
</comment>
<keyword evidence="5 7" id="KW-1133">Transmembrane helix</keyword>
<evidence type="ECO:0000256" key="7">
    <source>
        <dbReference type="SAM" id="Phobius"/>
    </source>
</evidence>
<dbReference type="RefSeq" id="WP_311621103.1">
    <property type="nucleotide sequence ID" value="NZ_JAVREV010000024.1"/>
</dbReference>
<proteinExistence type="inferred from homology"/>
<evidence type="ECO:0000256" key="4">
    <source>
        <dbReference type="ARBA" id="ARBA00022692"/>
    </source>
</evidence>
<dbReference type="InterPro" id="IPR002758">
    <property type="entry name" value="Cation_antiport_E"/>
</dbReference>
<organism evidence="8 9">
    <name type="scientific">Streptomyces johnsoniae</name>
    <dbReference type="NCBI Taxonomy" id="3075532"/>
    <lineage>
        <taxon>Bacteria</taxon>
        <taxon>Bacillati</taxon>
        <taxon>Actinomycetota</taxon>
        <taxon>Actinomycetes</taxon>
        <taxon>Kitasatosporales</taxon>
        <taxon>Streptomycetaceae</taxon>
        <taxon>Streptomyces</taxon>
    </lineage>
</organism>
<dbReference type="PANTHER" id="PTHR34584">
    <property type="entry name" value="NA(+)/H(+) ANTIPORTER SUBUNIT E1"/>
    <property type="match status" value="1"/>
</dbReference>
<dbReference type="Proteomes" id="UP001183615">
    <property type="component" value="Unassembled WGS sequence"/>
</dbReference>
<sequence>MTLRYLVQPLWLLLLWLMLWGSVSAVVLIGGLVVVIAVRAAFRMPAVDLRVTLRPLRLIGLFWHLLIQLVSSATSVAWAAIRHGRHVPAAVMEVPLEEDSDVIIAATVFFTAMSPGSLVLEIDRERRVLYVHGLPAGTRAEAERRRRSVWRAERATVSALKEAPKQAPKEAPK</sequence>
<evidence type="ECO:0000256" key="3">
    <source>
        <dbReference type="ARBA" id="ARBA00022475"/>
    </source>
</evidence>
<reference evidence="9" key="1">
    <citation type="submission" date="2023-07" db="EMBL/GenBank/DDBJ databases">
        <title>30 novel species of actinomycetes from the DSMZ collection.</title>
        <authorList>
            <person name="Nouioui I."/>
        </authorList>
    </citation>
    <scope>NUCLEOTIDE SEQUENCE [LARGE SCALE GENOMIC DNA]</scope>
    <source>
        <strain evidence="9">DSM 41886</strain>
    </source>
</reference>
<comment type="caution">
    <text evidence="8">The sequence shown here is derived from an EMBL/GenBank/DDBJ whole genome shotgun (WGS) entry which is preliminary data.</text>
</comment>
<protein>
    <submittedName>
        <fullName evidence="8">Na+/H+ antiporter subunit E</fullName>
    </submittedName>
</protein>
<feature type="transmembrane region" description="Helical" evidence="7">
    <location>
        <begin position="58"/>
        <end position="81"/>
    </location>
</feature>
<comment type="similarity">
    <text evidence="2">Belongs to the CPA3 antiporters (TC 2.A.63) subunit E family.</text>
</comment>
<dbReference type="EMBL" id="JAVREV010000024">
    <property type="protein sequence ID" value="MDT0446975.1"/>
    <property type="molecule type" value="Genomic_DNA"/>
</dbReference>
<feature type="transmembrane region" description="Helical" evidence="7">
    <location>
        <begin position="12"/>
        <end position="38"/>
    </location>
</feature>